<protein>
    <recommendedName>
        <fullName evidence="3">histidine kinase</fullName>
        <ecNumber evidence="3">2.7.13.3</ecNumber>
    </recommendedName>
</protein>
<dbReference type="Gene3D" id="6.10.340.10">
    <property type="match status" value="1"/>
</dbReference>
<dbReference type="Proteomes" id="UP000248646">
    <property type="component" value="Unassembled WGS sequence"/>
</dbReference>
<evidence type="ECO:0000259" key="16">
    <source>
        <dbReference type="PROSITE" id="PS50110"/>
    </source>
</evidence>
<dbReference type="SMART" id="SM00448">
    <property type="entry name" value="REC"/>
    <property type="match status" value="1"/>
</dbReference>
<dbReference type="Gene3D" id="3.30.450.40">
    <property type="match status" value="1"/>
</dbReference>
<dbReference type="InterPro" id="IPR011006">
    <property type="entry name" value="CheY-like_superfamily"/>
</dbReference>
<dbReference type="GO" id="GO:0005886">
    <property type="term" value="C:plasma membrane"/>
    <property type="evidence" value="ECO:0007669"/>
    <property type="project" value="UniProtKB-SubCell"/>
</dbReference>
<evidence type="ECO:0000256" key="9">
    <source>
        <dbReference type="ARBA" id="ARBA00022840"/>
    </source>
</evidence>
<dbReference type="PROSITE" id="PS50885">
    <property type="entry name" value="HAMP"/>
    <property type="match status" value="1"/>
</dbReference>
<dbReference type="GO" id="GO:0005524">
    <property type="term" value="F:ATP binding"/>
    <property type="evidence" value="ECO:0007669"/>
    <property type="project" value="UniProtKB-KW"/>
</dbReference>
<keyword evidence="11 14" id="KW-0472">Membrane</keyword>
<dbReference type="RefSeq" id="WP_111438843.1">
    <property type="nucleotide sequence ID" value="NZ_QKZI01000001.1"/>
</dbReference>
<keyword evidence="7" id="KW-0547">Nucleotide-binding</keyword>
<dbReference type="SUPFAM" id="SSF55785">
    <property type="entry name" value="PYP-like sensor domain (PAS domain)"/>
    <property type="match status" value="1"/>
</dbReference>
<keyword evidence="8 18" id="KW-0418">Kinase</keyword>
<evidence type="ECO:0000256" key="7">
    <source>
        <dbReference type="ARBA" id="ARBA00022741"/>
    </source>
</evidence>
<evidence type="ECO:0000256" key="2">
    <source>
        <dbReference type="ARBA" id="ARBA00004651"/>
    </source>
</evidence>
<dbReference type="SUPFAM" id="SSF55781">
    <property type="entry name" value="GAF domain-like"/>
    <property type="match status" value="1"/>
</dbReference>
<feature type="coiled-coil region" evidence="13">
    <location>
        <begin position="259"/>
        <end position="290"/>
    </location>
</feature>
<dbReference type="Gene3D" id="3.40.50.2300">
    <property type="match status" value="1"/>
</dbReference>
<dbReference type="SUPFAM" id="SSF55874">
    <property type="entry name" value="ATPase domain of HSP90 chaperone/DNA topoisomerase II/histidine kinase"/>
    <property type="match status" value="1"/>
</dbReference>
<dbReference type="SMART" id="SM00387">
    <property type="entry name" value="HATPase_c"/>
    <property type="match status" value="1"/>
</dbReference>
<dbReference type="PANTHER" id="PTHR43547">
    <property type="entry name" value="TWO-COMPONENT HISTIDINE KINASE"/>
    <property type="match status" value="1"/>
</dbReference>
<feature type="transmembrane region" description="Helical" evidence="14">
    <location>
        <begin position="15"/>
        <end position="36"/>
    </location>
</feature>
<dbReference type="SMART" id="SM00304">
    <property type="entry name" value="HAMP"/>
    <property type="match status" value="1"/>
</dbReference>
<gene>
    <name evidence="18" type="ORF">C7437_1011380</name>
</gene>
<keyword evidence="10" id="KW-0902">Two-component regulatory system</keyword>
<dbReference type="InterPro" id="IPR003660">
    <property type="entry name" value="HAMP_dom"/>
</dbReference>
<dbReference type="OrthoDB" id="9813151at2"/>
<dbReference type="InterPro" id="IPR036890">
    <property type="entry name" value="HATPase_C_sf"/>
</dbReference>
<comment type="caution">
    <text evidence="18">The sequence shown here is derived from an EMBL/GenBank/DDBJ whole genome shotgun (WGS) entry which is preliminary data.</text>
</comment>
<evidence type="ECO:0000256" key="14">
    <source>
        <dbReference type="SAM" id="Phobius"/>
    </source>
</evidence>
<dbReference type="InterPro" id="IPR035965">
    <property type="entry name" value="PAS-like_dom_sf"/>
</dbReference>
<dbReference type="InterPro" id="IPR003661">
    <property type="entry name" value="HisK_dim/P_dom"/>
</dbReference>
<keyword evidence="13" id="KW-0175">Coiled coil</keyword>
<feature type="domain" description="Histidine kinase" evidence="15">
    <location>
        <begin position="592"/>
        <end position="807"/>
    </location>
</feature>
<comment type="subcellular location">
    <subcellularLocation>
        <location evidence="2">Cell membrane</location>
        <topology evidence="2">Multi-pass membrane protein</topology>
    </subcellularLocation>
</comment>
<evidence type="ECO:0000256" key="10">
    <source>
        <dbReference type="ARBA" id="ARBA00023012"/>
    </source>
</evidence>
<evidence type="ECO:0000256" key="1">
    <source>
        <dbReference type="ARBA" id="ARBA00000085"/>
    </source>
</evidence>
<dbReference type="EMBL" id="QKZI01000001">
    <property type="protein sequence ID" value="PZX08256.1"/>
    <property type="molecule type" value="Genomic_DNA"/>
</dbReference>
<feature type="modified residue" description="4-aspartylphosphate" evidence="12">
    <location>
        <position position="875"/>
    </location>
</feature>
<keyword evidence="9" id="KW-0067">ATP-binding</keyword>
<evidence type="ECO:0000259" key="15">
    <source>
        <dbReference type="PROSITE" id="PS50109"/>
    </source>
</evidence>
<dbReference type="EC" id="2.7.13.3" evidence="3"/>
<dbReference type="PROSITE" id="PS50109">
    <property type="entry name" value="HIS_KIN"/>
    <property type="match status" value="1"/>
</dbReference>
<dbReference type="CDD" id="cd00082">
    <property type="entry name" value="HisKA"/>
    <property type="match status" value="1"/>
</dbReference>
<sequence length="953" mass="109867">MKIVNYFNSSLSRKILALMGIYFLFFAMGCGLLFYFQDKIHDEYIQERSNIEEKQQIINYIYNQFNSDILIMTDSVAINAPENMEETLNLESEIKRNLTELSQLIETEKEILIYQDIENFTSYYFATLVPLIMNEYEKNQDPSIDLQDSNVIFMAEGFLKQAKSFIILLDGQHTDNSNKLTEEQLNIQNYVIIFFILILILLFFIIRNIFKSIGKPLSEFTFSANEIAAGRDAVLIDNTNRKDELGILSVAFQKMVGSIQDKEQDLLVHNEELVAQQEELLAQQNELQTALSTVTSNEQKLMRRNELINSISASLDKKEFLKSIIENMCKITESDKGMISLLYEESFASYGVSNFGIEQFRNNMDNGLIHRLTNEKKPFTVKRVQHPMEKGYHETFNYSFDLYLPILSTSQVEAVIVLSRYGDFYSKNEITEYETLAKQIAVYLEKIKLFERSEEDRRLNQDILNTVKEGIQLIDTDRNIIQVNKQLYGIFKRNDTPEQMIELPWEKWSEIMAAQIQDEEFIQSLDDLIDSAFLSPDEERSFIYKKTDNKQVIRVYCKIIKDCNEHIGTLLVHHDITEEYEIAQMKSEFVSTVSHELRTPLASVLGFTELLLTKELKPERKTKYLQTIYNESKRLTALINDFLDIQRMESGKQNYEKKYIDLSSIVQNVIELQEINSSLHKITYSVELDNAIILGDRNKIEQVFINLLSNAIKYSPKGGNISIRIYGSKDQVIIDVKDEGLGIPEDAIPNLFQQFYRVDNSDRRRIGGTGLGLAIVQEIVKGHDGKISVSSEYGKGSTFTTHFSRVTMSANKENEDRDASMLNHYTIMVVEDDLSLAELLNYELQNSGFHVSQHKSGKEALEQMKKEAPDAVVLDIMLADEVDGWTIMKVMKETEKLKNIPIFISTALDEKERGFSLGAKDYLIKPYKPSQLSKLIMHTLLTNERNGQIMVPD</sequence>
<keyword evidence="4" id="KW-1003">Cell membrane</keyword>
<dbReference type="SUPFAM" id="SSF52172">
    <property type="entry name" value="CheY-like"/>
    <property type="match status" value="1"/>
</dbReference>
<dbReference type="InterPro" id="IPR029016">
    <property type="entry name" value="GAF-like_dom_sf"/>
</dbReference>
<dbReference type="FunFam" id="3.30.565.10:FF:000006">
    <property type="entry name" value="Sensor histidine kinase WalK"/>
    <property type="match status" value="1"/>
</dbReference>
<evidence type="ECO:0000256" key="12">
    <source>
        <dbReference type="PROSITE-ProRule" id="PRU00169"/>
    </source>
</evidence>
<dbReference type="Gene3D" id="3.30.450.20">
    <property type="entry name" value="PAS domain"/>
    <property type="match status" value="1"/>
</dbReference>
<evidence type="ECO:0000313" key="19">
    <source>
        <dbReference type="Proteomes" id="UP000248646"/>
    </source>
</evidence>
<dbReference type="PROSITE" id="PS51257">
    <property type="entry name" value="PROKAR_LIPOPROTEIN"/>
    <property type="match status" value="1"/>
</dbReference>
<dbReference type="InterPro" id="IPR003594">
    <property type="entry name" value="HATPase_dom"/>
</dbReference>
<dbReference type="SUPFAM" id="SSF47384">
    <property type="entry name" value="Homodimeric domain of signal transducing histidine kinase"/>
    <property type="match status" value="1"/>
</dbReference>
<dbReference type="Gene3D" id="3.30.565.10">
    <property type="entry name" value="Histidine kinase-like ATPase, C-terminal domain"/>
    <property type="match status" value="1"/>
</dbReference>
<keyword evidence="14" id="KW-0812">Transmembrane</keyword>
<keyword evidence="14" id="KW-1133">Transmembrane helix</keyword>
<organism evidence="18 19">
    <name type="scientific">Psychrobacillus insolitus</name>
    <dbReference type="NCBI Taxonomy" id="1461"/>
    <lineage>
        <taxon>Bacteria</taxon>
        <taxon>Bacillati</taxon>
        <taxon>Bacillota</taxon>
        <taxon>Bacilli</taxon>
        <taxon>Bacillales</taxon>
        <taxon>Bacillaceae</taxon>
        <taxon>Psychrobacillus</taxon>
    </lineage>
</organism>
<keyword evidence="6" id="KW-0808">Transferase</keyword>
<dbReference type="InterPro" id="IPR036097">
    <property type="entry name" value="HisK_dim/P_sf"/>
</dbReference>
<dbReference type="PRINTS" id="PR00344">
    <property type="entry name" value="BCTRLSENSOR"/>
</dbReference>
<keyword evidence="19" id="KW-1185">Reference proteome</keyword>
<comment type="catalytic activity">
    <reaction evidence="1">
        <text>ATP + protein L-histidine = ADP + protein N-phospho-L-histidine.</text>
        <dbReference type="EC" id="2.7.13.3"/>
    </reaction>
</comment>
<evidence type="ECO:0000256" key="4">
    <source>
        <dbReference type="ARBA" id="ARBA00022475"/>
    </source>
</evidence>
<feature type="domain" description="Response regulatory" evidence="16">
    <location>
        <begin position="826"/>
        <end position="940"/>
    </location>
</feature>
<dbReference type="SMART" id="SM00388">
    <property type="entry name" value="HisKA"/>
    <property type="match status" value="1"/>
</dbReference>
<dbReference type="PROSITE" id="PS50110">
    <property type="entry name" value="RESPONSE_REGULATORY"/>
    <property type="match status" value="1"/>
</dbReference>
<dbReference type="PANTHER" id="PTHR43547:SF2">
    <property type="entry name" value="HYBRID SIGNAL TRANSDUCTION HISTIDINE KINASE C"/>
    <property type="match status" value="1"/>
</dbReference>
<keyword evidence="5 12" id="KW-0597">Phosphoprotein</keyword>
<evidence type="ECO:0000313" key="18">
    <source>
        <dbReference type="EMBL" id="PZX08256.1"/>
    </source>
</evidence>
<name>A0A2W7PIR6_9BACI</name>
<feature type="domain" description="HAMP" evidence="17">
    <location>
        <begin position="211"/>
        <end position="264"/>
    </location>
</feature>
<dbReference type="GO" id="GO:0000155">
    <property type="term" value="F:phosphorelay sensor kinase activity"/>
    <property type="evidence" value="ECO:0007669"/>
    <property type="project" value="InterPro"/>
</dbReference>
<dbReference type="InterPro" id="IPR004358">
    <property type="entry name" value="Sig_transdc_His_kin-like_C"/>
</dbReference>
<dbReference type="InterPro" id="IPR005467">
    <property type="entry name" value="His_kinase_dom"/>
</dbReference>
<evidence type="ECO:0000256" key="8">
    <source>
        <dbReference type="ARBA" id="ARBA00022777"/>
    </source>
</evidence>
<feature type="transmembrane region" description="Helical" evidence="14">
    <location>
        <begin position="189"/>
        <end position="210"/>
    </location>
</feature>
<reference evidence="18 19" key="1">
    <citation type="submission" date="2018-06" db="EMBL/GenBank/DDBJ databases">
        <title>Genomic Encyclopedia of Type Strains, Phase IV (KMG-IV): sequencing the most valuable type-strain genomes for metagenomic binning, comparative biology and taxonomic classification.</title>
        <authorList>
            <person name="Goeker M."/>
        </authorList>
    </citation>
    <scope>NUCLEOTIDE SEQUENCE [LARGE SCALE GENOMIC DNA]</scope>
    <source>
        <strain evidence="18 19">DSM 5</strain>
    </source>
</reference>
<dbReference type="InterPro" id="IPR001789">
    <property type="entry name" value="Sig_transdc_resp-reg_receiver"/>
</dbReference>
<evidence type="ECO:0000256" key="3">
    <source>
        <dbReference type="ARBA" id="ARBA00012438"/>
    </source>
</evidence>
<dbReference type="CDD" id="cd17574">
    <property type="entry name" value="REC_OmpR"/>
    <property type="match status" value="1"/>
</dbReference>
<dbReference type="Pfam" id="PF02518">
    <property type="entry name" value="HATPase_c"/>
    <property type="match status" value="1"/>
</dbReference>
<accession>A0A2W7PIR6</accession>
<dbReference type="SUPFAM" id="SSF158472">
    <property type="entry name" value="HAMP domain-like"/>
    <property type="match status" value="1"/>
</dbReference>
<evidence type="ECO:0000256" key="6">
    <source>
        <dbReference type="ARBA" id="ARBA00022679"/>
    </source>
</evidence>
<dbReference type="CDD" id="cd00075">
    <property type="entry name" value="HATPase"/>
    <property type="match status" value="1"/>
</dbReference>
<evidence type="ECO:0000256" key="5">
    <source>
        <dbReference type="ARBA" id="ARBA00022553"/>
    </source>
</evidence>
<dbReference type="CDD" id="cd06225">
    <property type="entry name" value="HAMP"/>
    <property type="match status" value="1"/>
</dbReference>
<dbReference type="Pfam" id="PF00512">
    <property type="entry name" value="HisKA"/>
    <property type="match status" value="1"/>
</dbReference>
<dbReference type="Gene3D" id="1.10.287.130">
    <property type="match status" value="1"/>
</dbReference>
<proteinExistence type="predicted"/>
<evidence type="ECO:0000256" key="11">
    <source>
        <dbReference type="ARBA" id="ARBA00023136"/>
    </source>
</evidence>
<dbReference type="AlphaFoldDB" id="A0A2W7PIR6"/>
<evidence type="ECO:0000259" key="17">
    <source>
        <dbReference type="PROSITE" id="PS50885"/>
    </source>
</evidence>
<dbReference type="FunFam" id="1.10.287.130:FF:000001">
    <property type="entry name" value="Two-component sensor histidine kinase"/>
    <property type="match status" value="1"/>
</dbReference>
<dbReference type="Pfam" id="PF00072">
    <property type="entry name" value="Response_reg"/>
    <property type="match status" value="1"/>
</dbReference>
<evidence type="ECO:0000256" key="13">
    <source>
        <dbReference type="SAM" id="Coils"/>
    </source>
</evidence>